<organism evidence="1 2">
    <name type="scientific">Nicotiana tabacum</name>
    <name type="common">Common tobacco</name>
    <dbReference type="NCBI Taxonomy" id="4097"/>
    <lineage>
        <taxon>Eukaryota</taxon>
        <taxon>Viridiplantae</taxon>
        <taxon>Streptophyta</taxon>
        <taxon>Embryophyta</taxon>
        <taxon>Tracheophyta</taxon>
        <taxon>Spermatophyta</taxon>
        <taxon>Magnoliopsida</taxon>
        <taxon>eudicotyledons</taxon>
        <taxon>Gunneridae</taxon>
        <taxon>Pentapetalae</taxon>
        <taxon>asterids</taxon>
        <taxon>lamiids</taxon>
        <taxon>Solanales</taxon>
        <taxon>Solanaceae</taxon>
        <taxon>Nicotianoideae</taxon>
        <taxon>Nicotianeae</taxon>
        <taxon>Nicotiana</taxon>
    </lineage>
</organism>
<keyword evidence="1" id="KW-1185">Reference proteome</keyword>
<protein>
    <submittedName>
        <fullName evidence="2">Uncharacterized protein LOC107796453 isoform X2</fullName>
    </submittedName>
</protein>
<reference evidence="1" key="1">
    <citation type="journal article" date="2014" name="Nat. Commun.">
        <title>The tobacco genome sequence and its comparison with those of tomato and potato.</title>
        <authorList>
            <person name="Sierro N."/>
            <person name="Battey J.N."/>
            <person name="Ouadi S."/>
            <person name="Bakaher N."/>
            <person name="Bovet L."/>
            <person name="Willig A."/>
            <person name="Goepfert S."/>
            <person name="Peitsch M.C."/>
            <person name="Ivanov N.V."/>
        </authorList>
    </citation>
    <scope>NUCLEOTIDE SEQUENCE [LARGE SCALE GENOMIC DNA]</scope>
</reference>
<name>A0AC58U3W2_TOBAC</name>
<reference evidence="2" key="2">
    <citation type="submission" date="2025-08" db="UniProtKB">
        <authorList>
            <consortium name="RefSeq"/>
        </authorList>
    </citation>
    <scope>IDENTIFICATION</scope>
    <source>
        <tissue evidence="2">Leaf</tissue>
    </source>
</reference>
<proteinExistence type="predicted"/>
<sequence length="109" mass="12002">MEVLESIDSIKKRNSEKQHNRDVEKDGDGDGDTNQDAVDETKEKEVSGSQEDAHDINENDGNKNKNVNLEGNKEGTSAPGLVDVGVGKTTLEMWMMISGLKCVTRRLIN</sequence>
<dbReference type="RefSeq" id="XP_075104181.1">
    <property type="nucleotide sequence ID" value="XM_075248080.1"/>
</dbReference>
<evidence type="ECO:0000313" key="2">
    <source>
        <dbReference type="RefSeq" id="XP_075104181.1"/>
    </source>
</evidence>
<gene>
    <name evidence="2" type="primary">LOC107796453</name>
</gene>
<evidence type="ECO:0000313" key="1">
    <source>
        <dbReference type="Proteomes" id="UP000790787"/>
    </source>
</evidence>
<dbReference type="Proteomes" id="UP000790787">
    <property type="component" value="Chromosome 24"/>
</dbReference>
<accession>A0AC58U3W2</accession>